<sequence>MILTFSKFLKRFTTIVPCVEVRRATARPQAPSSAHVRLPLCTQVFLTCLPCFRVLPLLHSASNRPKYARRLETVRYVSSWVLYSLLALCDAWVCFLFVAGPVVAAGTGADDAVGGQVQKTIGWPQFVCAIAGSIQYLQVAADLCLDNQRSTVKHPARLRKQLQLHNVPPQLRVYDFDLDSKGRHRS</sequence>
<proteinExistence type="predicted"/>
<dbReference type="RefSeq" id="XP_008907755.1">
    <property type="nucleotide sequence ID" value="XM_008909507.1"/>
</dbReference>
<reference evidence="1 2" key="2">
    <citation type="submission" date="2013-11" db="EMBL/GenBank/DDBJ databases">
        <title>The Genome Sequence of Phytophthora parasitica INRA-310.</title>
        <authorList>
            <consortium name="The Broad Institute Genomics Platform"/>
            <person name="Russ C."/>
            <person name="Tyler B."/>
            <person name="Panabieres F."/>
            <person name="Shan W."/>
            <person name="Tripathy S."/>
            <person name="Grunwald N."/>
            <person name="Machado M."/>
            <person name="Johnson C.S."/>
            <person name="Arredondo F."/>
            <person name="Hong C."/>
            <person name="Coffey M."/>
            <person name="Young S.K."/>
            <person name="Zeng Q."/>
            <person name="Gargeya S."/>
            <person name="Fitzgerald M."/>
            <person name="Abouelleil A."/>
            <person name="Alvarado L."/>
            <person name="Chapman S.B."/>
            <person name="Gainer-Dewar J."/>
            <person name="Goldberg J."/>
            <person name="Griggs A."/>
            <person name="Gujja S."/>
            <person name="Hansen M."/>
            <person name="Howarth C."/>
            <person name="Imamovic A."/>
            <person name="Ireland A."/>
            <person name="Larimer J."/>
            <person name="McCowan C."/>
            <person name="Murphy C."/>
            <person name="Pearson M."/>
            <person name="Poon T.W."/>
            <person name="Priest M."/>
            <person name="Roberts A."/>
            <person name="Saif S."/>
            <person name="Shea T."/>
            <person name="Sykes S."/>
            <person name="Wortman J."/>
            <person name="Nusbaum C."/>
            <person name="Birren B."/>
        </authorList>
    </citation>
    <scope>NUCLEOTIDE SEQUENCE [LARGE SCALE GENOMIC DNA]</scope>
    <source>
        <strain evidence="1 2">INRA-310</strain>
    </source>
</reference>
<accession>W2Q120</accession>
<protein>
    <submittedName>
        <fullName evidence="1">Uncharacterized protein</fullName>
    </submittedName>
</protein>
<dbReference type="AlphaFoldDB" id="W2Q120"/>
<dbReference type="EMBL" id="KI669594">
    <property type="protein sequence ID" value="ETN06787.1"/>
    <property type="molecule type" value="Genomic_DNA"/>
</dbReference>
<reference evidence="2" key="1">
    <citation type="submission" date="2011-12" db="EMBL/GenBank/DDBJ databases">
        <authorList>
            <consortium name="The Broad Institute Genome Sequencing Platform"/>
            <person name="Russ C."/>
            <person name="Tyler B."/>
            <person name="Panabieres F."/>
            <person name="Shan W."/>
            <person name="Tripathy S."/>
            <person name="Grunwald N."/>
            <person name="Machado M."/>
            <person name="Young S.K."/>
            <person name="Zeng Q."/>
            <person name="Gargeya S."/>
            <person name="Fitzgerald M."/>
            <person name="Haas B."/>
            <person name="Abouelleil A."/>
            <person name="Alvarado L."/>
            <person name="Arachchi H.M."/>
            <person name="Berlin A."/>
            <person name="Chapman S.B."/>
            <person name="Gearin G."/>
            <person name="Goldberg J."/>
            <person name="Griggs A."/>
            <person name="Gujja S."/>
            <person name="Hansen M."/>
            <person name="Heiman D."/>
            <person name="Howarth C."/>
            <person name="Larimer J."/>
            <person name="Lui A."/>
            <person name="MacDonald P.J.P."/>
            <person name="McCowen C."/>
            <person name="Montmayeur A."/>
            <person name="Murphy C."/>
            <person name="Neiman D."/>
            <person name="Pearson M."/>
            <person name="Priest M."/>
            <person name="Roberts A."/>
            <person name="Saif S."/>
            <person name="Shea T."/>
            <person name="Sisk P."/>
            <person name="Stolte C."/>
            <person name="Sykes S."/>
            <person name="Wortman J."/>
            <person name="Nusbaum C."/>
            <person name="Birren B."/>
        </authorList>
    </citation>
    <scope>NUCLEOTIDE SEQUENCE [LARGE SCALE GENOMIC DNA]</scope>
    <source>
        <strain evidence="2">INRA-310</strain>
    </source>
</reference>
<name>W2Q120_PHYN3</name>
<evidence type="ECO:0000313" key="2">
    <source>
        <dbReference type="Proteomes" id="UP000018817"/>
    </source>
</evidence>
<organism evidence="1 2">
    <name type="scientific">Phytophthora nicotianae (strain INRA-310)</name>
    <name type="common">Phytophthora parasitica</name>
    <dbReference type="NCBI Taxonomy" id="761204"/>
    <lineage>
        <taxon>Eukaryota</taxon>
        <taxon>Sar</taxon>
        <taxon>Stramenopiles</taxon>
        <taxon>Oomycota</taxon>
        <taxon>Peronosporomycetes</taxon>
        <taxon>Peronosporales</taxon>
        <taxon>Peronosporaceae</taxon>
        <taxon>Phytophthora</taxon>
    </lineage>
</organism>
<dbReference type="VEuPathDB" id="FungiDB:PPTG_12813"/>
<dbReference type="Proteomes" id="UP000018817">
    <property type="component" value="Unassembled WGS sequence"/>
</dbReference>
<dbReference type="GeneID" id="20182229"/>
<evidence type="ECO:0000313" key="1">
    <source>
        <dbReference type="EMBL" id="ETN06787.1"/>
    </source>
</evidence>
<gene>
    <name evidence="1" type="ORF">PPTG_12813</name>
</gene>